<keyword evidence="2 6" id="KW-0238">DNA-binding</keyword>
<dbReference type="InterPro" id="IPR008920">
    <property type="entry name" value="TF_FadR/GntR_C"/>
</dbReference>
<dbReference type="SUPFAM" id="SSF46785">
    <property type="entry name" value="Winged helix' DNA-binding domain"/>
    <property type="match status" value="1"/>
</dbReference>
<dbReference type="SUPFAM" id="SSF48008">
    <property type="entry name" value="GntR ligand-binding domain-like"/>
    <property type="match status" value="1"/>
</dbReference>
<dbReference type="AlphaFoldDB" id="A0A1T4T373"/>
<keyword evidence="1" id="KW-0805">Transcription regulation</keyword>
<dbReference type="InterPro" id="IPR036388">
    <property type="entry name" value="WH-like_DNA-bd_sf"/>
</dbReference>
<dbReference type="Gene3D" id="1.10.10.10">
    <property type="entry name" value="Winged helix-like DNA-binding domain superfamily/Winged helix DNA-binding domain"/>
    <property type="match status" value="1"/>
</dbReference>
<feature type="region of interest" description="Disordered" evidence="4">
    <location>
        <begin position="235"/>
        <end position="254"/>
    </location>
</feature>
<dbReference type="EMBL" id="FUWJ01000012">
    <property type="protein sequence ID" value="SKA34847.1"/>
    <property type="molecule type" value="Genomic_DNA"/>
</dbReference>
<dbReference type="GO" id="GO:0003677">
    <property type="term" value="F:DNA binding"/>
    <property type="evidence" value="ECO:0007669"/>
    <property type="project" value="UniProtKB-KW"/>
</dbReference>
<dbReference type="SMART" id="SM00345">
    <property type="entry name" value="HTH_GNTR"/>
    <property type="match status" value="1"/>
</dbReference>
<evidence type="ECO:0000256" key="1">
    <source>
        <dbReference type="ARBA" id="ARBA00023015"/>
    </source>
</evidence>
<evidence type="ECO:0000259" key="5">
    <source>
        <dbReference type="PROSITE" id="PS50949"/>
    </source>
</evidence>
<dbReference type="RefSeq" id="WP_085937292.1">
    <property type="nucleotide sequence ID" value="NZ_FUWJ01000012.1"/>
</dbReference>
<evidence type="ECO:0000313" key="6">
    <source>
        <dbReference type="EMBL" id="SKA34847.1"/>
    </source>
</evidence>
<dbReference type="OrthoDB" id="9812290at2"/>
<dbReference type="CDD" id="cd07377">
    <property type="entry name" value="WHTH_GntR"/>
    <property type="match status" value="1"/>
</dbReference>
<feature type="region of interest" description="Disordered" evidence="4">
    <location>
        <begin position="1"/>
        <end position="20"/>
    </location>
</feature>
<evidence type="ECO:0000313" key="7">
    <source>
        <dbReference type="Proteomes" id="UP000190092"/>
    </source>
</evidence>
<dbReference type="InterPro" id="IPR011711">
    <property type="entry name" value="GntR_C"/>
</dbReference>
<dbReference type="SMART" id="SM00895">
    <property type="entry name" value="FCD"/>
    <property type="match status" value="1"/>
</dbReference>
<name>A0A1T4T373_9HYPH</name>
<dbReference type="Proteomes" id="UP000190092">
    <property type="component" value="Unassembled WGS sequence"/>
</dbReference>
<dbReference type="PANTHER" id="PTHR43537:SF24">
    <property type="entry name" value="GLUCONATE OPERON TRANSCRIPTIONAL REPRESSOR"/>
    <property type="match status" value="1"/>
</dbReference>
<accession>A0A1T4T373</accession>
<dbReference type="STRING" id="225324.SAMN02745126_05557"/>
<dbReference type="GO" id="GO:0003700">
    <property type="term" value="F:DNA-binding transcription factor activity"/>
    <property type="evidence" value="ECO:0007669"/>
    <property type="project" value="InterPro"/>
</dbReference>
<dbReference type="Pfam" id="PF07729">
    <property type="entry name" value="FCD"/>
    <property type="match status" value="1"/>
</dbReference>
<evidence type="ECO:0000256" key="4">
    <source>
        <dbReference type="SAM" id="MobiDB-lite"/>
    </source>
</evidence>
<dbReference type="PRINTS" id="PR00035">
    <property type="entry name" value="HTHGNTR"/>
</dbReference>
<evidence type="ECO:0000256" key="2">
    <source>
        <dbReference type="ARBA" id="ARBA00023125"/>
    </source>
</evidence>
<gene>
    <name evidence="6" type="ORF">SAMN02745126_05557</name>
</gene>
<dbReference type="InterPro" id="IPR036390">
    <property type="entry name" value="WH_DNA-bd_sf"/>
</dbReference>
<dbReference type="PANTHER" id="PTHR43537">
    <property type="entry name" value="TRANSCRIPTIONAL REGULATOR, GNTR FAMILY"/>
    <property type="match status" value="1"/>
</dbReference>
<sequence>MAAPRPKIKNPPDGGQSSLHRRVVDELRQLILARRFKPGERLVEERLAEELGVSRNPVREAIRVLAAEGLVEVSANRGASVTTMSAQEARETIELRALLEGHNARLATRRQDKEVIKRIEAVLTKGSLAVANGRFEQLGDLNQKFHAELAAASQNTVLGDVLKRLRDRTAMLFSTDDPDYQERTWNEHAAILRAIIDGDERRAASLAAEHVMHAGSDYLLALDLQMPWDAAAPEHARRTEIAPPRTRTPRKSAA</sequence>
<reference evidence="7" key="1">
    <citation type="submission" date="2017-02" db="EMBL/GenBank/DDBJ databases">
        <authorList>
            <person name="Varghese N."/>
            <person name="Submissions S."/>
        </authorList>
    </citation>
    <scope>NUCLEOTIDE SEQUENCE [LARGE SCALE GENOMIC DNA]</scope>
    <source>
        <strain evidence="7">ATCC 27094</strain>
    </source>
</reference>
<protein>
    <submittedName>
        <fullName evidence="6">DNA-binding transcriptional regulator, GntR family</fullName>
    </submittedName>
</protein>
<feature type="domain" description="HTH gntR-type" evidence="5">
    <location>
        <begin position="17"/>
        <end position="84"/>
    </location>
</feature>
<proteinExistence type="predicted"/>
<keyword evidence="7" id="KW-1185">Reference proteome</keyword>
<keyword evidence="3" id="KW-0804">Transcription</keyword>
<organism evidence="6 7">
    <name type="scientific">Enhydrobacter aerosaccus</name>
    <dbReference type="NCBI Taxonomy" id="225324"/>
    <lineage>
        <taxon>Bacteria</taxon>
        <taxon>Pseudomonadati</taxon>
        <taxon>Pseudomonadota</taxon>
        <taxon>Alphaproteobacteria</taxon>
        <taxon>Hyphomicrobiales</taxon>
        <taxon>Enhydrobacter</taxon>
    </lineage>
</organism>
<dbReference type="Gene3D" id="1.20.120.530">
    <property type="entry name" value="GntR ligand-binding domain-like"/>
    <property type="match status" value="1"/>
</dbReference>
<dbReference type="InterPro" id="IPR000524">
    <property type="entry name" value="Tscrpt_reg_HTH_GntR"/>
</dbReference>
<evidence type="ECO:0000256" key="3">
    <source>
        <dbReference type="ARBA" id="ARBA00023163"/>
    </source>
</evidence>
<dbReference type="Pfam" id="PF00392">
    <property type="entry name" value="GntR"/>
    <property type="match status" value="1"/>
</dbReference>
<dbReference type="PROSITE" id="PS50949">
    <property type="entry name" value="HTH_GNTR"/>
    <property type="match status" value="1"/>
</dbReference>